<comment type="catalytic activity">
    <reaction evidence="2">
        <text>a nucleoside 2',3'-cyclic phosphate + H2O = a nucleoside 3'-phosphate + H(+)</text>
        <dbReference type="Rhea" id="RHEA:19621"/>
        <dbReference type="ChEBI" id="CHEBI:15377"/>
        <dbReference type="ChEBI" id="CHEBI:15378"/>
        <dbReference type="ChEBI" id="CHEBI:66949"/>
        <dbReference type="ChEBI" id="CHEBI:66954"/>
        <dbReference type="EC" id="3.1.4.16"/>
    </reaction>
</comment>
<keyword evidence="7" id="KW-0511">Multifunctional enzyme</keyword>
<evidence type="ECO:0000256" key="8">
    <source>
        <dbReference type="RuleBase" id="RU362119"/>
    </source>
</evidence>
<evidence type="ECO:0000313" key="11">
    <source>
        <dbReference type="Proteomes" id="UP000681027"/>
    </source>
</evidence>
<comment type="catalytic activity">
    <reaction evidence="1">
        <text>a ribonucleoside 3'-phosphate + H2O = a ribonucleoside + phosphate</text>
        <dbReference type="Rhea" id="RHEA:10144"/>
        <dbReference type="ChEBI" id="CHEBI:13197"/>
        <dbReference type="ChEBI" id="CHEBI:15377"/>
        <dbReference type="ChEBI" id="CHEBI:18254"/>
        <dbReference type="ChEBI" id="CHEBI:43474"/>
        <dbReference type="EC" id="3.1.3.6"/>
    </reaction>
</comment>
<keyword evidence="8" id="KW-0732">Signal</keyword>
<dbReference type="Gene3D" id="3.60.21.10">
    <property type="match status" value="1"/>
</dbReference>
<proteinExistence type="inferred from homology"/>
<comment type="cofactor">
    <cofactor evidence="3">
        <name>a divalent metal cation</name>
        <dbReference type="ChEBI" id="CHEBI:60240"/>
    </cofactor>
</comment>
<evidence type="ECO:0000259" key="9">
    <source>
        <dbReference type="Pfam" id="PF00149"/>
    </source>
</evidence>
<evidence type="ECO:0000256" key="4">
    <source>
        <dbReference type="ARBA" id="ARBA00004196"/>
    </source>
</evidence>
<evidence type="ECO:0000256" key="7">
    <source>
        <dbReference type="ARBA" id="ARBA00023268"/>
    </source>
</evidence>
<evidence type="ECO:0000256" key="3">
    <source>
        <dbReference type="ARBA" id="ARBA00001968"/>
    </source>
</evidence>
<dbReference type="EMBL" id="JAGYPM010000001">
    <property type="protein sequence ID" value="MBS4189661.1"/>
    <property type="molecule type" value="Genomic_DNA"/>
</dbReference>
<comment type="subcellular location">
    <subcellularLocation>
        <location evidence="4">Cell envelope</location>
    </subcellularLocation>
</comment>
<keyword evidence="8" id="KW-0547">Nucleotide-binding</keyword>
<accession>A0ABS5NPB0</accession>
<evidence type="ECO:0000256" key="6">
    <source>
        <dbReference type="ARBA" id="ARBA00022801"/>
    </source>
</evidence>
<dbReference type="Proteomes" id="UP000681027">
    <property type="component" value="Unassembled WGS sequence"/>
</dbReference>
<name>A0ABS5NPB0_9BACI</name>
<dbReference type="InterPro" id="IPR006146">
    <property type="entry name" value="5'-Nucleotdase_CS"/>
</dbReference>
<comment type="similarity">
    <text evidence="5 8">Belongs to the 5'-nucleotidase family.</text>
</comment>
<feature type="chain" id="PRO_5044964840" evidence="8">
    <location>
        <begin position="27"/>
        <end position="374"/>
    </location>
</feature>
<organism evidence="10 11">
    <name type="scientific">Cytobacillus citreus</name>
    <dbReference type="NCBI Taxonomy" id="2833586"/>
    <lineage>
        <taxon>Bacteria</taxon>
        <taxon>Bacillati</taxon>
        <taxon>Bacillota</taxon>
        <taxon>Bacilli</taxon>
        <taxon>Bacillales</taxon>
        <taxon>Bacillaceae</taxon>
        <taxon>Cytobacillus</taxon>
    </lineage>
</organism>
<feature type="signal peptide" evidence="8">
    <location>
        <begin position="1"/>
        <end position="26"/>
    </location>
</feature>
<evidence type="ECO:0000256" key="2">
    <source>
        <dbReference type="ARBA" id="ARBA00001730"/>
    </source>
</evidence>
<dbReference type="Pfam" id="PF00149">
    <property type="entry name" value="Metallophos"/>
    <property type="match status" value="1"/>
</dbReference>
<dbReference type="PANTHER" id="PTHR11575">
    <property type="entry name" value="5'-NUCLEOTIDASE-RELATED"/>
    <property type="match status" value="1"/>
</dbReference>
<dbReference type="RefSeq" id="WP_213101070.1">
    <property type="nucleotide sequence ID" value="NZ_JAGYPM010000001.1"/>
</dbReference>
<dbReference type="InterPro" id="IPR004843">
    <property type="entry name" value="Calcineurin-like_PHP"/>
</dbReference>
<evidence type="ECO:0000313" key="10">
    <source>
        <dbReference type="EMBL" id="MBS4189661.1"/>
    </source>
</evidence>
<dbReference type="PROSITE" id="PS00785">
    <property type="entry name" value="5_NUCLEOTIDASE_1"/>
    <property type="match status" value="1"/>
</dbReference>
<keyword evidence="11" id="KW-1185">Reference proteome</keyword>
<feature type="domain" description="Calcineurin-like phosphoesterase" evidence="9">
    <location>
        <begin position="36"/>
        <end position="280"/>
    </location>
</feature>
<dbReference type="InterPro" id="IPR006179">
    <property type="entry name" value="5_nucleotidase/apyrase"/>
</dbReference>
<keyword evidence="6 8" id="KW-0378">Hydrolase</keyword>
<gene>
    <name evidence="10" type="ORF">KHA94_05475</name>
</gene>
<evidence type="ECO:0000256" key="5">
    <source>
        <dbReference type="ARBA" id="ARBA00006654"/>
    </source>
</evidence>
<dbReference type="InterPro" id="IPR029052">
    <property type="entry name" value="Metallo-depent_PP-like"/>
</dbReference>
<dbReference type="PROSITE" id="PS00786">
    <property type="entry name" value="5_NUCLEOTIDASE_2"/>
    <property type="match status" value="1"/>
</dbReference>
<comment type="caution">
    <text evidence="10">The sequence shown here is derived from an EMBL/GenBank/DDBJ whole genome shotgun (WGS) entry which is preliminary data.</text>
</comment>
<dbReference type="PRINTS" id="PR01607">
    <property type="entry name" value="APYRASEFAMLY"/>
</dbReference>
<reference evidence="10 11" key="1">
    <citation type="submission" date="2021-05" db="EMBL/GenBank/DDBJ databases">
        <title>Novel Bacillus species.</title>
        <authorList>
            <person name="Liu G."/>
        </authorList>
    </citation>
    <scope>NUCLEOTIDE SEQUENCE [LARGE SCALE GENOMIC DNA]</scope>
    <source>
        <strain evidence="10 11">FJAT-49705</strain>
    </source>
</reference>
<dbReference type="PANTHER" id="PTHR11575:SF6">
    <property type="entry name" value="2',3'-CYCLIC-NUCLEOTIDE 2'-PHOSPHODIESTERASE_3'-NUCLEOTIDASE"/>
    <property type="match status" value="1"/>
</dbReference>
<dbReference type="SUPFAM" id="SSF56300">
    <property type="entry name" value="Metallo-dependent phosphatases"/>
    <property type="match status" value="1"/>
</dbReference>
<evidence type="ECO:0000256" key="1">
    <source>
        <dbReference type="ARBA" id="ARBA00000527"/>
    </source>
</evidence>
<dbReference type="InterPro" id="IPR041827">
    <property type="entry name" value="CpdB_N"/>
</dbReference>
<dbReference type="CDD" id="cd07410">
    <property type="entry name" value="MPP_CpdB_N"/>
    <property type="match status" value="1"/>
</dbReference>
<sequence length="374" mass="41797">MSKLKKIAPFILILVIMLNALSSTNAQNVIEPAIRLRIMETTDLHANMIGFDYEKNKPKIEYGFARTASLIKEARKEEPNTLLFDVGDVLVGNALGEYAYLSHYLNPHDIHPVFKAMNLLNYDAATVGNHEFNYGLDFLQVSLQGANFPYVNANIYIDDHNDFEGDDLNYFNPYIILDRQLTDSNGKKQTLKVGVIGFITPITAEWDKEYFQDKLIVKNIKKTAEHFVPIMKDKGADIIIALAHVGMEADKGLKEQKGNSVFDLSEVEGITAILYGHSHALFPSDDGHIEKGIDHKTGTINGTPAVQAGFWGNHLGIIDLDLIQVDGKWVVKSSQSSVRPIFQTINNNKIPIANEDPDIVKAIMYSHIEALMNK</sequence>
<protein>
    <submittedName>
        <fullName evidence="10">Metallophosphoesterase</fullName>
    </submittedName>
</protein>